<keyword evidence="9" id="KW-0418">Kinase</keyword>
<evidence type="ECO:0000256" key="13">
    <source>
        <dbReference type="ARBA" id="ARBA00023136"/>
    </source>
</evidence>
<feature type="modified residue" description="4-aspartylphosphate" evidence="15">
    <location>
        <position position="735"/>
    </location>
</feature>
<dbReference type="SUPFAM" id="SSF55874">
    <property type="entry name" value="ATPase domain of HSP90 chaperone/DNA topoisomerase II/histidine kinase"/>
    <property type="match status" value="1"/>
</dbReference>
<dbReference type="PROSITE" id="PS50894">
    <property type="entry name" value="HPT"/>
    <property type="match status" value="1"/>
</dbReference>
<evidence type="ECO:0000259" key="18">
    <source>
        <dbReference type="PROSITE" id="PS50109"/>
    </source>
</evidence>
<sequence length="963" mass="103576">MSLSTFLGFLLIAVVWGGSLFYLRLDREKTFDAAVAETGNLVRLFEVQVDRSIKEIDKTLLFLRTAYEQDPEGFDLPAWTTNAYHLKDLTLQIGIIGADGMLKSTNLARHSPPLDLSDREHFLVHRDTFDDKLFISKPLLGRASGKWSVQLTRRLTRPDGSFGGVIVASLDPYHLSRFFEQIDLGNNGSVTLVGLDGVIRARGSLNAKALGLNIINSEVFDHLKRQSFGHYIGSGRIDGTIRVVSYRGLQDFPLVVTVAKSMDAIFLAHEDNRRTVFWVAGVATALLSLVVLSGIAHEWRLLRAREAQRLSERRATEKSEQLETTFRHMSQGIVMMDGRGLVKVANPRSNELLRLGTPIVPGMVLPVAEGADRIIEAEALGTKVVHRPDPDTVVEIGADPMPDGGCVVTVTDVTLRRRHEAALAEARDRAEAANRARAAFLAMMSHEMRTPLNGVVGMASLLEGTALDTDQRSLVGTLKRSADHLLVLIDDVLDFSKLEAGRLEIENRPFDLVDVVRSTTEMLRTKADEKGLALVVRTAGSVPARVLGDPSRLRQIVINLVGNAVKFTERGEVEVTIAGVPAGEHVAIEIAIRDTGIGIASEDLPNLFQEFAQVDASISRRFGGTGLGLAISRKLARRMGGDVTVASMPDEGSTFTFAAEFAIAALAAETDVIAVAAPVPEAAPCRVLVAEDNPTNMLVATRILQSLGHSVRGVEDGRAACDALAAEAFDIVLMDVMMPGMDGLAATREIRASGGPMANVPIVVLTANALAEDYRNAVEAGADGFATKPIDRISLGRVIAETLAARASRGGGEPPPPAGRTGRDRGDRPSGAGANAGDRIALHEGAEPDGQDHPDRTQALLDEQALTRLYDTVGEAIGREIVQVFLEDTARKLIELPSLPLSDLIREVHALKSSAATLGLSALSTAAARIEAEAPSLDRGRLDRSLVGLRDQFDAASTLLMSA</sequence>
<dbReference type="Pfam" id="PF00072">
    <property type="entry name" value="Response_reg"/>
    <property type="match status" value="1"/>
</dbReference>
<keyword evidence="12" id="KW-0902">Two-component regulatory system</keyword>
<dbReference type="KEGG" id="mflg:ABS361_17000"/>
<dbReference type="CDD" id="cd00082">
    <property type="entry name" value="HisKA"/>
    <property type="match status" value="1"/>
</dbReference>
<dbReference type="InterPro" id="IPR004358">
    <property type="entry name" value="Sig_transdc_His_kin-like_C"/>
</dbReference>
<keyword evidence="8" id="KW-0547">Nucleotide-binding</keyword>
<proteinExistence type="predicted"/>
<evidence type="ECO:0000256" key="17">
    <source>
        <dbReference type="SAM" id="Phobius"/>
    </source>
</evidence>
<dbReference type="GO" id="GO:0000155">
    <property type="term" value="F:phosphorelay sensor kinase activity"/>
    <property type="evidence" value="ECO:0007669"/>
    <property type="project" value="InterPro"/>
</dbReference>
<dbReference type="EC" id="2.7.13.3" evidence="3"/>
<dbReference type="CDD" id="cd16922">
    <property type="entry name" value="HATPase_EvgS-ArcB-TorS-like"/>
    <property type="match status" value="1"/>
</dbReference>
<dbReference type="CDD" id="cd12914">
    <property type="entry name" value="PDC1_DGC_like"/>
    <property type="match status" value="1"/>
</dbReference>
<dbReference type="Gene3D" id="1.20.120.160">
    <property type="entry name" value="HPT domain"/>
    <property type="match status" value="1"/>
</dbReference>
<dbReference type="InterPro" id="IPR054327">
    <property type="entry name" value="His-kinase-like_sensor"/>
</dbReference>
<feature type="modified residue" description="Phosphohistidine" evidence="14">
    <location>
        <position position="909"/>
    </location>
</feature>
<evidence type="ECO:0000256" key="5">
    <source>
        <dbReference type="ARBA" id="ARBA00022553"/>
    </source>
</evidence>
<evidence type="ECO:0000313" key="21">
    <source>
        <dbReference type="EMBL" id="XBY43755.1"/>
    </source>
</evidence>
<dbReference type="Gene3D" id="1.10.287.130">
    <property type="match status" value="1"/>
</dbReference>
<dbReference type="PROSITE" id="PS50110">
    <property type="entry name" value="RESPONSE_REGULATORY"/>
    <property type="match status" value="1"/>
</dbReference>
<dbReference type="Pfam" id="PF02518">
    <property type="entry name" value="HATPase_c"/>
    <property type="match status" value="1"/>
</dbReference>
<dbReference type="SUPFAM" id="SSF47384">
    <property type="entry name" value="Homodimeric domain of signal transducing histidine kinase"/>
    <property type="match status" value="1"/>
</dbReference>
<dbReference type="InterPro" id="IPR036641">
    <property type="entry name" value="HPT_dom_sf"/>
</dbReference>
<dbReference type="Gene3D" id="3.40.50.2300">
    <property type="match status" value="1"/>
</dbReference>
<dbReference type="CDD" id="cd12915">
    <property type="entry name" value="PDC2_DGC_like"/>
    <property type="match status" value="1"/>
</dbReference>
<dbReference type="SMART" id="SM00448">
    <property type="entry name" value="REC"/>
    <property type="match status" value="1"/>
</dbReference>
<comment type="subcellular location">
    <subcellularLocation>
        <location evidence="2">Cell membrane</location>
        <topology evidence="2">Multi-pass membrane protein</topology>
    </subcellularLocation>
</comment>
<dbReference type="InterPro" id="IPR003661">
    <property type="entry name" value="HisK_dim/P_dom"/>
</dbReference>
<keyword evidence="13 17" id="KW-0472">Membrane</keyword>
<dbReference type="Gene3D" id="3.30.450.20">
    <property type="entry name" value="PAS domain"/>
    <property type="match status" value="2"/>
</dbReference>
<gene>
    <name evidence="21" type="ORF">ABS361_17000</name>
</gene>
<dbReference type="SMART" id="SM00387">
    <property type="entry name" value="HATPase_c"/>
    <property type="match status" value="1"/>
</dbReference>
<dbReference type="SMART" id="SM00388">
    <property type="entry name" value="HisKA"/>
    <property type="match status" value="1"/>
</dbReference>
<dbReference type="Pfam" id="PF22588">
    <property type="entry name" value="dCache_1_like"/>
    <property type="match status" value="1"/>
</dbReference>
<evidence type="ECO:0000259" key="19">
    <source>
        <dbReference type="PROSITE" id="PS50110"/>
    </source>
</evidence>
<dbReference type="FunFam" id="1.10.287.130:FF:000002">
    <property type="entry name" value="Two-component osmosensing histidine kinase"/>
    <property type="match status" value="1"/>
</dbReference>
<dbReference type="SUPFAM" id="SSF47226">
    <property type="entry name" value="Histidine-containing phosphotransfer domain, HPT domain"/>
    <property type="match status" value="1"/>
</dbReference>
<feature type="domain" description="Response regulatory" evidence="19">
    <location>
        <begin position="686"/>
        <end position="803"/>
    </location>
</feature>
<dbReference type="InterPro" id="IPR036097">
    <property type="entry name" value="HisK_dim/P_sf"/>
</dbReference>
<evidence type="ECO:0000256" key="10">
    <source>
        <dbReference type="ARBA" id="ARBA00022840"/>
    </source>
</evidence>
<evidence type="ECO:0000256" key="14">
    <source>
        <dbReference type="PROSITE-ProRule" id="PRU00110"/>
    </source>
</evidence>
<dbReference type="InterPro" id="IPR003594">
    <property type="entry name" value="HATPase_dom"/>
</dbReference>
<name>A0AAU7X7L3_9HYPH</name>
<dbReference type="InterPro" id="IPR005467">
    <property type="entry name" value="His_kinase_dom"/>
</dbReference>
<dbReference type="InterPro" id="IPR036890">
    <property type="entry name" value="HATPase_C_sf"/>
</dbReference>
<reference evidence="21" key="1">
    <citation type="submission" date="2024-06" db="EMBL/GenBank/DDBJ databases">
        <title>Methylostella associata gen. nov., sp. nov., a novel Ancalomicrobiaceae-affiliated facultatively methylotrophic bacteria that feed on methanotrophs of the genus Methylococcus.</title>
        <authorList>
            <person name="Saltykova V."/>
            <person name="Danilova O.V."/>
            <person name="Oshkin I.Y."/>
            <person name="Belova S.E."/>
            <person name="Pimenov N.V."/>
            <person name="Dedysh S.N."/>
        </authorList>
    </citation>
    <scope>NUCLEOTIDE SEQUENCE</scope>
    <source>
        <strain evidence="21">S20</strain>
    </source>
</reference>
<evidence type="ECO:0000256" key="7">
    <source>
        <dbReference type="ARBA" id="ARBA00022692"/>
    </source>
</evidence>
<evidence type="ECO:0000256" key="2">
    <source>
        <dbReference type="ARBA" id="ARBA00004651"/>
    </source>
</evidence>
<keyword evidence="4" id="KW-1003">Cell membrane</keyword>
<dbReference type="PRINTS" id="PR00344">
    <property type="entry name" value="BCTRLSENSOR"/>
</dbReference>
<evidence type="ECO:0000256" key="9">
    <source>
        <dbReference type="ARBA" id="ARBA00022777"/>
    </source>
</evidence>
<evidence type="ECO:0000256" key="15">
    <source>
        <dbReference type="PROSITE-ProRule" id="PRU00169"/>
    </source>
</evidence>
<dbReference type="FunFam" id="3.30.565.10:FF:000078">
    <property type="entry name" value="Two-component sensor histidine kinase"/>
    <property type="match status" value="1"/>
</dbReference>
<accession>A0AAU7X7L3</accession>
<dbReference type="InterPro" id="IPR008207">
    <property type="entry name" value="Sig_transdc_His_kin_Hpt_dom"/>
</dbReference>
<keyword evidence="5 15" id="KW-0597">Phosphoprotein</keyword>
<comment type="catalytic activity">
    <reaction evidence="1">
        <text>ATP + protein L-histidine = ADP + protein N-phospho-L-histidine.</text>
        <dbReference type="EC" id="2.7.13.3"/>
    </reaction>
</comment>
<dbReference type="Pfam" id="PF00512">
    <property type="entry name" value="HisKA"/>
    <property type="match status" value="1"/>
</dbReference>
<dbReference type="EMBL" id="CP158568">
    <property type="protein sequence ID" value="XBY43755.1"/>
    <property type="molecule type" value="Genomic_DNA"/>
</dbReference>
<dbReference type="RefSeq" id="WP_407048857.1">
    <property type="nucleotide sequence ID" value="NZ_CP158568.1"/>
</dbReference>
<organism evidence="21">
    <name type="scientific">Methyloraptor flagellatus</name>
    <dbReference type="NCBI Taxonomy" id="3162530"/>
    <lineage>
        <taxon>Bacteria</taxon>
        <taxon>Pseudomonadati</taxon>
        <taxon>Pseudomonadota</taxon>
        <taxon>Alphaproteobacteria</taxon>
        <taxon>Hyphomicrobiales</taxon>
        <taxon>Ancalomicrobiaceae</taxon>
        <taxon>Methyloraptor</taxon>
    </lineage>
</organism>
<evidence type="ECO:0000259" key="20">
    <source>
        <dbReference type="PROSITE" id="PS50894"/>
    </source>
</evidence>
<feature type="region of interest" description="Disordered" evidence="16">
    <location>
        <begin position="805"/>
        <end position="836"/>
    </location>
</feature>
<dbReference type="AlphaFoldDB" id="A0AAU7X7L3"/>
<feature type="domain" description="Histidine kinase" evidence="18">
    <location>
        <begin position="443"/>
        <end position="663"/>
    </location>
</feature>
<evidence type="ECO:0000256" key="3">
    <source>
        <dbReference type="ARBA" id="ARBA00012438"/>
    </source>
</evidence>
<dbReference type="Gene3D" id="3.30.565.10">
    <property type="entry name" value="Histidine kinase-like ATPase, C-terminal domain"/>
    <property type="match status" value="1"/>
</dbReference>
<evidence type="ECO:0000256" key="16">
    <source>
        <dbReference type="SAM" id="MobiDB-lite"/>
    </source>
</evidence>
<keyword evidence="11 17" id="KW-1133">Transmembrane helix</keyword>
<evidence type="ECO:0000256" key="11">
    <source>
        <dbReference type="ARBA" id="ARBA00022989"/>
    </source>
</evidence>
<dbReference type="InterPro" id="IPR011006">
    <property type="entry name" value="CheY-like_superfamily"/>
</dbReference>
<protein>
    <recommendedName>
        <fullName evidence="3">histidine kinase</fullName>
        <ecNumber evidence="3">2.7.13.3</ecNumber>
    </recommendedName>
</protein>
<evidence type="ECO:0000256" key="12">
    <source>
        <dbReference type="ARBA" id="ARBA00023012"/>
    </source>
</evidence>
<keyword evidence="6" id="KW-0808">Transferase</keyword>
<keyword evidence="7 17" id="KW-0812">Transmembrane</keyword>
<dbReference type="Pfam" id="PF01627">
    <property type="entry name" value="Hpt"/>
    <property type="match status" value="1"/>
</dbReference>
<dbReference type="GO" id="GO:0005886">
    <property type="term" value="C:plasma membrane"/>
    <property type="evidence" value="ECO:0007669"/>
    <property type="project" value="UniProtKB-SubCell"/>
</dbReference>
<evidence type="ECO:0000256" key="1">
    <source>
        <dbReference type="ARBA" id="ARBA00000085"/>
    </source>
</evidence>
<dbReference type="SUPFAM" id="SSF52172">
    <property type="entry name" value="CheY-like"/>
    <property type="match status" value="1"/>
</dbReference>
<dbReference type="CDD" id="cd17546">
    <property type="entry name" value="REC_hyHK_CKI1_RcsC-like"/>
    <property type="match status" value="1"/>
</dbReference>
<evidence type="ECO:0000256" key="6">
    <source>
        <dbReference type="ARBA" id="ARBA00022679"/>
    </source>
</evidence>
<feature type="domain" description="HPt" evidence="20">
    <location>
        <begin position="858"/>
        <end position="963"/>
    </location>
</feature>
<evidence type="ECO:0000256" key="8">
    <source>
        <dbReference type="ARBA" id="ARBA00022741"/>
    </source>
</evidence>
<feature type="transmembrane region" description="Helical" evidence="17">
    <location>
        <begin position="276"/>
        <end position="296"/>
    </location>
</feature>
<dbReference type="PROSITE" id="PS50109">
    <property type="entry name" value="HIS_KIN"/>
    <property type="match status" value="1"/>
</dbReference>
<dbReference type="PANTHER" id="PTHR45339">
    <property type="entry name" value="HYBRID SIGNAL TRANSDUCTION HISTIDINE KINASE J"/>
    <property type="match status" value="1"/>
</dbReference>
<dbReference type="GO" id="GO:0005524">
    <property type="term" value="F:ATP binding"/>
    <property type="evidence" value="ECO:0007669"/>
    <property type="project" value="UniProtKB-KW"/>
</dbReference>
<evidence type="ECO:0000256" key="4">
    <source>
        <dbReference type="ARBA" id="ARBA00022475"/>
    </source>
</evidence>
<dbReference type="InterPro" id="IPR001789">
    <property type="entry name" value="Sig_transdc_resp-reg_receiver"/>
</dbReference>
<dbReference type="PANTHER" id="PTHR45339:SF1">
    <property type="entry name" value="HYBRID SIGNAL TRANSDUCTION HISTIDINE KINASE J"/>
    <property type="match status" value="1"/>
</dbReference>
<keyword evidence="10 21" id="KW-0067">ATP-binding</keyword>